<evidence type="ECO:0000256" key="5">
    <source>
        <dbReference type="ARBA" id="ARBA00023136"/>
    </source>
</evidence>
<sequence>MKGVLKLAFYYLKNQKGRSFSIVIAIGLATLISFSNIVQKQTNIKLGTEKLHNTFGTYDYEYSDIDDEALQKILNDDTRDDTYTIINLGSIVYKNGVKSTLNTYSPDYLKQSEYTLINGRAPKNENEIVLDNKAIEEMNLENKLGEDIDFNIVKKYKSHDGNDEIYNKNYKFKLVGIVSRPKNYYEEYKEYTLKAFTGGYKNLIPENLITNDGILNVENEDSTMDNMYKRMEKYGLTEDKFFMNIGLIQGLNSLGVGEEATTYEIRNMLLPIAVSALLICNIFVMTLFDMKKSIGMLRAIGAKRHQICSMIFIQSLILVTIGISSGFLIGGAYVYNYISKMYPQNPSLYITKEAILIPILIAIITVFISNIVPIYKATRISPVEGMRDNGFSDRKFKNRFYYKWIRKVFNITGEMAYKNVFRFRTRTILCILSMGLVGSMYITALSNYNKIGMDVMHMPSQNIDEYDIKLNKDDYNVENALGMYSNSDVEKIKNIDDVDYVDGKLVLSGSMNKKESYLEVRGYTEKDLKKLDKNIEEKSDEKNSEYINVLVNNHTDGTNEPIDKDLKIGEIIEIKIPSVNDGKLSYKVEKVRIAGFLNRKWILNNFYGRMITVIMPIEELSKLTNINDVNVIGVKASSGKEKEVENKIEKMIGNKDYNNIESRGRYKAEQEKLQAMDKMQSMFLLLLMSVVASLNIYYTIKTGILIRTRELSTLRSIGMSMKKIRSMLIKESLIYALISCMLGSAHAIYKGYKDVSMVNEIMETGFGAKNLEKFEVPFNEIVIFTFLVIVVCIISVYLSKKKLEKMSISEGINRNE</sequence>
<accession>A0AAX2ZL35</accession>
<feature type="transmembrane region" description="Helical" evidence="7">
    <location>
        <begin position="428"/>
        <end position="448"/>
    </location>
</feature>
<feature type="transmembrane region" description="Helical" evidence="7">
    <location>
        <begin position="682"/>
        <end position="706"/>
    </location>
</feature>
<feature type="transmembrane region" description="Helical" evidence="7">
    <location>
        <begin position="309"/>
        <end position="335"/>
    </location>
</feature>
<feature type="transmembrane region" description="Helical" evidence="7">
    <location>
        <begin position="268"/>
        <end position="288"/>
    </location>
</feature>
<evidence type="ECO:0000256" key="2">
    <source>
        <dbReference type="ARBA" id="ARBA00022475"/>
    </source>
</evidence>
<dbReference type="PANTHER" id="PTHR30572:SF4">
    <property type="entry name" value="ABC TRANSPORTER PERMEASE YTRF"/>
    <property type="match status" value="1"/>
</dbReference>
<keyword evidence="3 7" id="KW-0812">Transmembrane</keyword>
<evidence type="ECO:0000256" key="7">
    <source>
        <dbReference type="SAM" id="Phobius"/>
    </source>
</evidence>
<feature type="domain" description="ABC3 transporter permease C-terminal" evidence="8">
    <location>
        <begin position="271"/>
        <end position="382"/>
    </location>
</feature>
<protein>
    <submittedName>
        <fullName evidence="9">FtsX-like permease family protein</fullName>
    </submittedName>
</protein>
<proteinExistence type="inferred from homology"/>
<dbReference type="EMBL" id="CP081135">
    <property type="protein sequence ID" value="UEL49265.1"/>
    <property type="molecule type" value="Genomic_DNA"/>
</dbReference>
<dbReference type="RefSeq" id="WP_228417140.1">
    <property type="nucleotide sequence ID" value="NZ_CP081135.1"/>
</dbReference>
<keyword evidence="4 7" id="KW-1133">Transmembrane helix</keyword>
<comment type="subcellular location">
    <subcellularLocation>
        <location evidence="1">Cell membrane</location>
        <topology evidence="1">Multi-pass membrane protein</topology>
    </subcellularLocation>
</comment>
<evidence type="ECO:0000256" key="3">
    <source>
        <dbReference type="ARBA" id="ARBA00022692"/>
    </source>
</evidence>
<feature type="domain" description="ABC3 transporter permease C-terminal" evidence="8">
    <location>
        <begin position="682"/>
        <end position="807"/>
    </location>
</feature>
<feature type="transmembrane region" description="Helical" evidence="7">
    <location>
        <begin position="781"/>
        <end position="799"/>
    </location>
</feature>
<dbReference type="Proteomes" id="UP001198983">
    <property type="component" value="Chromosome"/>
</dbReference>
<feature type="transmembrane region" description="Helical" evidence="7">
    <location>
        <begin position="355"/>
        <end position="375"/>
    </location>
</feature>
<feature type="transmembrane region" description="Helical" evidence="7">
    <location>
        <begin position="727"/>
        <end position="749"/>
    </location>
</feature>
<evidence type="ECO:0000313" key="10">
    <source>
        <dbReference type="Proteomes" id="UP001198983"/>
    </source>
</evidence>
<evidence type="ECO:0000259" key="8">
    <source>
        <dbReference type="Pfam" id="PF02687"/>
    </source>
</evidence>
<comment type="similarity">
    <text evidence="6">Belongs to the ABC-4 integral membrane protein family.</text>
</comment>
<dbReference type="Pfam" id="PF02687">
    <property type="entry name" value="FtsX"/>
    <property type="match status" value="2"/>
</dbReference>
<feature type="transmembrane region" description="Helical" evidence="7">
    <location>
        <begin position="20"/>
        <end position="38"/>
    </location>
</feature>
<evidence type="ECO:0000256" key="1">
    <source>
        <dbReference type="ARBA" id="ARBA00004651"/>
    </source>
</evidence>
<evidence type="ECO:0000313" key="9">
    <source>
        <dbReference type="EMBL" id="UEL49265.1"/>
    </source>
</evidence>
<dbReference type="AlphaFoldDB" id="A0AAX2ZL35"/>
<dbReference type="GO" id="GO:0005886">
    <property type="term" value="C:plasma membrane"/>
    <property type="evidence" value="ECO:0007669"/>
    <property type="project" value="UniProtKB-SubCell"/>
</dbReference>
<dbReference type="KEGG" id="tem:JW646_07425"/>
<keyword evidence="5 7" id="KW-0472">Membrane</keyword>
<dbReference type="InterPro" id="IPR003838">
    <property type="entry name" value="ABC3_permease_C"/>
</dbReference>
<keyword evidence="10" id="KW-1185">Reference proteome</keyword>
<dbReference type="PANTHER" id="PTHR30572">
    <property type="entry name" value="MEMBRANE COMPONENT OF TRANSPORTER-RELATED"/>
    <property type="match status" value="1"/>
</dbReference>
<evidence type="ECO:0000256" key="4">
    <source>
        <dbReference type="ARBA" id="ARBA00022989"/>
    </source>
</evidence>
<gene>
    <name evidence="9" type="ORF">JW646_07425</name>
</gene>
<reference evidence="9 10" key="1">
    <citation type="journal article" date="2023" name="Int. J. Syst. Evol. Microbiol.">
        <title>Terrisporobacter hibernicus sp. nov., isolated from bovine faeces in Northern Ireland.</title>
        <authorList>
            <person name="Mitchell M."/>
            <person name="Nguyen S.V."/>
            <person name="Connor M."/>
            <person name="Fairley D.J."/>
            <person name="Donoghue O."/>
            <person name="Marshall H."/>
            <person name="Koolman L."/>
            <person name="McMullan G."/>
            <person name="Schaffer K.E."/>
            <person name="McGrath J.W."/>
            <person name="Fanning S."/>
        </authorList>
    </citation>
    <scope>NUCLEOTIDE SEQUENCE [LARGE SCALE GENOMIC DNA]</scope>
    <source>
        <strain evidence="9 10">MCA3</strain>
    </source>
</reference>
<organism evidence="9 10">
    <name type="scientific">Terrisporobacter hibernicus</name>
    <dbReference type="NCBI Taxonomy" id="2813371"/>
    <lineage>
        <taxon>Bacteria</taxon>
        <taxon>Bacillati</taxon>
        <taxon>Bacillota</taxon>
        <taxon>Clostridia</taxon>
        <taxon>Peptostreptococcales</taxon>
        <taxon>Peptostreptococcaceae</taxon>
        <taxon>Terrisporobacter</taxon>
    </lineage>
</organism>
<evidence type="ECO:0000256" key="6">
    <source>
        <dbReference type="ARBA" id="ARBA00038076"/>
    </source>
</evidence>
<name>A0AAX2ZL35_9FIRM</name>
<dbReference type="InterPro" id="IPR050250">
    <property type="entry name" value="Macrolide_Exporter_MacB"/>
</dbReference>
<dbReference type="GO" id="GO:0022857">
    <property type="term" value="F:transmembrane transporter activity"/>
    <property type="evidence" value="ECO:0007669"/>
    <property type="project" value="TreeGrafter"/>
</dbReference>
<keyword evidence="2" id="KW-1003">Cell membrane</keyword>